<dbReference type="Gene3D" id="2.170.130.10">
    <property type="entry name" value="TonB-dependent receptor, plug domain"/>
    <property type="match status" value="1"/>
</dbReference>
<feature type="domain" description="TonB-dependent receptor-like beta-barrel" evidence="11">
    <location>
        <begin position="428"/>
        <end position="891"/>
    </location>
</feature>
<dbReference type="InterPro" id="IPR037066">
    <property type="entry name" value="Plug_dom_sf"/>
</dbReference>
<dbReference type="Gene3D" id="2.40.170.20">
    <property type="entry name" value="TonB-dependent receptor, beta-barrel domain"/>
    <property type="match status" value="1"/>
</dbReference>
<keyword evidence="6 8" id="KW-0472">Membrane</keyword>
<gene>
    <name evidence="13" type="ORF">DR871_006705</name>
</gene>
<protein>
    <submittedName>
        <fullName evidence="13">TonB-dependent receptor</fullName>
    </submittedName>
</protein>
<dbReference type="EMBL" id="QNVY02000002">
    <property type="protein sequence ID" value="RYJ51932.1"/>
    <property type="molecule type" value="Genomic_DNA"/>
</dbReference>
<evidence type="ECO:0000256" key="6">
    <source>
        <dbReference type="ARBA" id="ARBA00023136"/>
    </source>
</evidence>
<evidence type="ECO:0000313" key="13">
    <source>
        <dbReference type="EMBL" id="RYJ51932.1"/>
    </source>
</evidence>
<evidence type="ECO:0000256" key="4">
    <source>
        <dbReference type="ARBA" id="ARBA00022692"/>
    </source>
</evidence>
<dbReference type="PANTHER" id="PTHR47234:SF3">
    <property type="entry name" value="SECRETIN_TONB SHORT N-TERMINAL DOMAIN-CONTAINING PROTEIN"/>
    <property type="match status" value="1"/>
</dbReference>
<evidence type="ECO:0000256" key="2">
    <source>
        <dbReference type="ARBA" id="ARBA00022448"/>
    </source>
</evidence>
<feature type="region of interest" description="Disordered" evidence="10">
    <location>
        <begin position="898"/>
        <end position="917"/>
    </location>
</feature>
<dbReference type="GO" id="GO:0009279">
    <property type="term" value="C:cell outer membrane"/>
    <property type="evidence" value="ECO:0007669"/>
    <property type="project" value="UniProtKB-SubCell"/>
</dbReference>
<dbReference type="OrthoDB" id="9805434at2"/>
<evidence type="ECO:0000256" key="7">
    <source>
        <dbReference type="ARBA" id="ARBA00023237"/>
    </source>
</evidence>
<evidence type="ECO:0000259" key="11">
    <source>
        <dbReference type="Pfam" id="PF00593"/>
    </source>
</evidence>
<reference evidence="13 14" key="1">
    <citation type="submission" date="2019-01" db="EMBL/GenBank/DDBJ databases">
        <title>Flavobacterium sp. nov. isolated from arctic soil.</title>
        <authorList>
            <person name="Kim D.-U."/>
        </authorList>
    </citation>
    <scope>NUCLEOTIDE SEQUENCE [LARGE SCALE GENOMIC DNA]</scope>
    <source>
        <strain evidence="13 14">Kopri-42</strain>
    </source>
</reference>
<accession>A0A482TVI1</accession>
<keyword evidence="3 8" id="KW-1134">Transmembrane beta strand</keyword>
<dbReference type="InterPro" id="IPR036942">
    <property type="entry name" value="Beta-barrel_TonB_sf"/>
</dbReference>
<dbReference type="RefSeq" id="WP_113665988.1">
    <property type="nucleotide sequence ID" value="NZ_QNVY02000002.1"/>
</dbReference>
<name>A0A482TVI1_9FLAO</name>
<dbReference type="PANTHER" id="PTHR47234">
    <property type="match status" value="1"/>
</dbReference>
<dbReference type="InterPro" id="IPR000531">
    <property type="entry name" value="Beta-barrel_TonB"/>
</dbReference>
<evidence type="ECO:0000256" key="8">
    <source>
        <dbReference type="PROSITE-ProRule" id="PRU01360"/>
    </source>
</evidence>
<dbReference type="SUPFAM" id="SSF56935">
    <property type="entry name" value="Porins"/>
    <property type="match status" value="1"/>
</dbReference>
<evidence type="ECO:0000259" key="12">
    <source>
        <dbReference type="Pfam" id="PF07715"/>
    </source>
</evidence>
<feature type="domain" description="TonB-dependent receptor plug" evidence="12">
    <location>
        <begin position="52"/>
        <end position="174"/>
    </location>
</feature>
<evidence type="ECO:0000256" key="9">
    <source>
        <dbReference type="RuleBase" id="RU003357"/>
    </source>
</evidence>
<comment type="subcellular location">
    <subcellularLocation>
        <location evidence="1 8">Cell outer membrane</location>
        <topology evidence="1 8">Multi-pass membrane protein</topology>
    </subcellularLocation>
</comment>
<evidence type="ECO:0000256" key="5">
    <source>
        <dbReference type="ARBA" id="ARBA00023077"/>
    </source>
</evidence>
<keyword evidence="7 8" id="KW-0998">Cell outer membrane</keyword>
<keyword evidence="5 9" id="KW-0798">TonB box</keyword>
<keyword evidence="13" id="KW-0675">Receptor</keyword>
<keyword evidence="4 8" id="KW-0812">Transmembrane</keyword>
<organism evidence="13 14">
    <name type="scientific">Flavobacterium petrolei</name>
    <dbReference type="NCBI Taxonomy" id="2259594"/>
    <lineage>
        <taxon>Bacteria</taxon>
        <taxon>Pseudomonadati</taxon>
        <taxon>Bacteroidota</taxon>
        <taxon>Flavobacteriia</taxon>
        <taxon>Flavobacteriales</taxon>
        <taxon>Flavobacteriaceae</taxon>
        <taxon>Flavobacterium</taxon>
    </lineage>
</organism>
<dbReference type="AlphaFoldDB" id="A0A482TVI1"/>
<proteinExistence type="inferred from homology"/>
<dbReference type="Proteomes" id="UP000253235">
    <property type="component" value="Unassembled WGS sequence"/>
</dbReference>
<comment type="caution">
    <text evidence="13">The sequence shown here is derived from an EMBL/GenBank/DDBJ whole genome shotgun (WGS) entry which is preliminary data.</text>
</comment>
<dbReference type="Pfam" id="PF00593">
    <property type="entry name" value="TonB_dep_Rec_b-barrel"/>
    <property type="match status" value="1"/>
</dbReference>
<evidence type="ECO:0000256" key="10">
    <source>
        <dbReference type="SAM" id="MobiDB-lite"/>
    </source>
</evidence>
<evidence type="ECO:0000256" key="3">
    <source>
        <dbReference type="ARBA" id="ARBA00022452"/>
    </source>
</evidence>
<feature type="compositionally biased region" description="Low complexity" evidence="10">
    <location>
        <begin position="900"/>
        <end position="917"/>
    </location>
</feature>
<evidence type="ECO:0000256" key="1">
    <source>
        <dbReference type="ARBA" id="ARBA00004571"/>
    </source>
</evidence>
<keyword evidence="14" id="KW-1185">Reference proteome</keyword>
<dbReference type="InterPro" id="IPR039426">
    <property type="entry name" value="TonB-dep_rcpt-like"/>
</dbReference>
<dbReference type="PROSITE" id="PS52016">
    <property type="entry name" value="TONB_DEPENDENT_REC_3"/>
    <property type="match status" value="1"/>
</dbReference>
<dbReference type="Pfam" id="PF07715">
    <property type="entry name" value="Plug"/>
    <property type="match status" value="1"/>
</dbReference>
<dbReference type="InterPro" id="IPR012910">
    <property type="entry name" value="Plug_dom"/>
</dbReference>
<keyword evidence="2 8" id="KW-0813">Transport</keyword>
<sequence length="951" mass="103044">MKKTKKIVAITVSLVAFSTTYSQINQKENDSIKKNELSEIIVIGSRSKNRVKTDVPVPIDILNISEITKGAPQTSITQILNYVAPSFTSNPTSTADGTDHIDPAQLRGLGPDQVLILVNGKRRHTSALVNINGAPGRGSVGTDLNAIPSFAIDRIEVLRDGAAAQYGSDAIAGVINIVLKKDANYISGTIQYGGLLSSGANNFKGGIDGQTAQLDLNYGTSLGKEKSFLNITGSAVTRDATSRAGIRSNAIFNAYNAVENRAAQGGTAINSLFSNINNTPNSSQIINTIKQYAPQVNYFTSTQQNTISTATTISQIQSALNFDVTNNELSYRGQQRSDYNMSVGQSKLASGQLYYNTAYPINEITSLYSFGGVSYRNGNSYAFNRLPNGSGTFSQVYQNGFLPEIESTILDVSSAIGITTNLFGFDTDISSNLGTNSFQYNVNNTINATLGVNSPSSFDAGKVSFLQSTTNLDLTRKYDFLQGLNVAFGGEFRYENYEIQAGEQASYGLYNTNGDFVSGNLASSSPLIVTDFFGNKRGAGAQGFSGFQPSDAKEKNRKSVAAYLDLELNPFENWLVNGALRYENYSDFGNTVTFKLASLLKLNSNINWRISGQTGFRAPSLQQKYFESSSTQFINGSPYQVGYFTNDSDAANSIGVANLKPETSKSVSTGFTFKIPSANLTIATDAYFTRIDDRVVLTGQYARPSDAQISGSATPTQQAALTLFQQAFDTKGVERASFWTNGINSETKGIDIVISHKYNVIPDFTIKNDFALSYNQTRRVGGLNVPQSIIDAGGEPYIYSFFPESSRVYLEEAIPKVKANLATTFGIKKLDIYFRNSYFGAVTDPGATDVNLDGSSSVYEHPEYSAKIVTDLSFGYQVSEKFRLTIGANNIGDVYPDRNNPATPSFTNTTPTLSPSPSADLSNANQFAYSRAVSQFGLNGRFVFARLGFKF</sequence>
<evidence type="ECO:0000313" key="14">
    <source>
        <dbReference type="Proteomes" id="UP000253235"/>
    </source>
</evidence>
<comment type="similarity">
    <text evidence="8 9">Belongs to the TonB-dependent receptor family.</text>
</comment>